<gene>
    <name evidence="1" type="ORF">F383_13229</name>
</gene>
<organism evidence="1 2">
    <name type="scientific">Gossypium arboreum</name>
    <name type="common">Tree cotton</name>
    <name type="synonym">Gossypium nanking</name>
    <dbReference type="NCBI Taxonomy" id="29729"/>
    <lineage>
        <taxon>Eukaryota</taxon>
        <taxon>Viridiplantae</taxon>
        <taxon>Streptophyta</taxon>
        <taxon>Embryophyta</taxon>
        <taxon>Tracheophyta</taxon>
        <taxon>Spermatophyta</taxon>
        <taxon>Magnoliopsida</taxon>
        <taxon>eudicotyledons</taxon>
        <taxon>Gunneridae</taxon>
        <taxon>Pentapetalae</taxon>
        <taxon>rosids</taxon>
        <taxon>malvids</taxon>
        <taxon>Malvales</taxon>
        <taxon>Malvaceae</taxon>
        <taxon>Malvoideae</taxon>
        <taxon>Gossypium</taxon>
    </lineage>
</organism>
<dbReference type="Proteomes" id="UP000032142">
    <property type="component" value="Unassembled WGS sequence"/>
</dbReference>
<dbReference type="AlphaFoldDB" id="A0A0B0Q1L8"/>
<name>A0A0B0Q1L8_GOSAR</name>
<dbReference type="EMBL" id="KN451518">
    <property type="protein sequence ID" value="KHG29716.1"/>
    <property type="molecule type" value="Genomic_DNA"/>
</dbReference>
<keyword evidence="2" id="KW-1185">Reference proteome</keyword>
<sequence length="17" mass="1956">MRNGMEILEMINSSMLS</sequence>
<proteinExistence type="predicted"/>
<evidence type="ECO:0000313" key="2">
    <source>
        <dbReference type="Proteomes" id="UP000032142"/>
    </source>
</evidence>
<accession>A0A0B0Q1L8</accession>
<reference evidence="2" key="1">
    <citation type="submission" date="2014-09" db="EMBL/GenBank/DDBJ databases">
        <authorList>
            <person name="Mudge J."/>
            <person name="Ramaraj T."/>
            <person name="Lindquist I.E."/>
            <person name="Bharti A.K."/>
            <person name="Sundararajan A."/>
            <person name="Cameron C.T."/>
            <person name="Woodward J.E."/>
            <person name="May G.D."/>
            <person name="Brubaker C."/>
            <person name="Broadhvest J."/>
            <person name="Wilkins T.A."/>
        </authorList>
    </citation>
    <scope>NUCLEOTIDE SEQUENCE</scope>
    <source>
        <strain evidence="2">cv. AKA8401</strain>
    </source>
</reference>
<evidence type="ECO:0000313" key="1">
    <source>
        <dbReference type="EMBL" id="KHG29716.1"/>
    </source>
</evidence>
<protein>
    <submittedName>
        <fullName evidence="1">Uncharacterized protein</fullName>
    </submittedName>
</protein>